<proteinExistence type="predicted"/>
<evidence type="ECO:0000259" key="3">
    <source>
        <dbReference type="Pfam" id="PF22113"/>
    </source>
</evidence>
<dbReference type="InterPro" id="IPR054337">
    <property type="entry name" value="Mtrc-MtrF-like_dom_II/IV"/>
</dbReference>
<dbReference type="NCBIfam" id="TIGR03507">
    <property type="entry name" value="decahem_SO1788"/>
    <property type="match status" value="1"/>
</dbReference>
<feature type="domain" description="Outer membrane cytochrome MtrC/MtrF-like" evidence="3">
    <location>
        <begin position="235"/>
        <end position="393"/>
    </location>
</feature>
<gene>
    <name evidence="4" type="ORF">JYB87_04610</name>
</gene>
<dbReference type="InterPro" id="IPR020014">
    <property type="entry name" value="Decahaem_cyt-c_OmcA/MtrC"/>
</dbReference>
<feature type="chain" id="PRO_5046405361" evidence="2">
    <location>
        <begin position="23"/>
        <end position="771"/>
    </location>
</feature>
<feature type="domain" description="Outer membrane cytochrome MtrC/MtrF-like" evidence="3">
    <location>
        <begin position="565"/>
        <end position="766"/>
    </location>
</feature>
<evidence type="ECO:0000313" key="4">
    <source>
        <dbReference type="EMBL" id="QSX34536.1"/>
    </source>
</evidence>
<keyword evidence="5" id="KW-1185">Reference proteome</keyword>
<evidence type="ECO:0000256" key="1">
    <source>
        <dbReference type="SAM" id="MobiDB-lite"/>
    </source>
</evidence>
<sequence length="771" mass="80237">MKKRTGLSLLVLAMTSVLGLSACGDDGKDGVDGANGVNGTNGADGQPGTPGLSAGQFATTIENLTDLVITLEPSDIVVSGTTPFSVKFTAMAKTVSGDMVPFVGLNKIQLYVGHQSENNSGKGSAYQWANHTMLNGAGTSMYCSDTGVTVDAHGNSANACTLVEDPANPGSYTGTWEHEGNAPVVWADDDANSLHRVIIRSYATNAVGVQLKNRLLTAPVDFIPATGELAESAKDTVPDTACIQCHGAVEGFPEGDERINNISRHGANYQSVQMCAMCHTPSTTETWPQMGLPLDFPAMIHAIHTGRENAEFFTSESAVEDFGKISLPMDVADCTMCHTNDEAYNTSITAAACQGCHMSVNFETGEGHSEFNLAQANDSQCIACHGSGELAPINAHKIGDRFATIEALDVSVSNVAYTEGATAADADTLAVTLAVKFKGEAVPAGFDFGTYALSSRVAALMVGTIDQYGMPTAAFTMGLTGAAADATGHVTVTASGNYNLADASIYVASNILLCNDVQGNLASCANAHTNRISVAMPTKYWNLAVADGSNANVGRFSQPERMSANEAGCGNCHDTLVNHHYGNLTFSQCSNCHNNNAPGSAFPGAYVQTGVDADGEPTFGALAITPFGNHDLATVSHRLHSGIQTSATGALIYRDQAGAIVNYPAADTDCGACHVEGKTVFADDGGLTSGRRAIAVTNEDGATVYISPTAEACRSCHAHSDAASYAHFKSNGAVTVEDGSTDKDLPIESCSTCHAEGKTYGVDKVHMTLKH</sequence>
<accession>A0ABX7QV55</accession>
<organism evidence="4 5">
    <name type="scientific">Shewanella avicenniae</name>
    <dbReference type="NCBI Taxonomy" id="2814294"/>
    <lineage>
        <taxon>Bacteria</taxon>
        <taxon>Pseudomonadati</taxon>
        <taxon>Pseudomonadota</taxon>
        <taxon>Gammaproteobacteria</taxon>
        <taxon>Alteromonadales</taxon>
        <taxon>Shewanellaceae</taxon>
        <taxon>Shewanella</taxon>
    </lineage>
</organism>
<dbReference type="Pfam" id="PF22113">
    <property type="entry name" value="Mtrc-MtrF_II-IV_dom"/>
    <property type="match status" value="2"/>
</dbReference>
<dbReference type="RefSeq" id="WP_207355737.1">
    <property type="nucleotide sequence ID" value="NZ_CP071503.1"/>
</dbReference>
<dbReference type="Gene3D" id="1.10.720.180">
    <property type="match status" value="1"/>
</dbReference>
<reference evidence="4 5" key="1">
    <citation type="submission" date="2021-03" db="EMBL/GenBank/DDBJ databases">
        <title>Novel species identification of genus Shewanella.</title>
        <authorList>
            <person name="Liu G."/>
            <person name="Zhang Q."/>
        </authorList>
    </citation>
    <scope>NUCLEOTIDE SEQUENCE [LARGE SCALE GENOMIC DNA]</scope>
    <source>
        <strain evidence="4 5">FJAT-51800</strain>
    </source>
</reference>
<dbReference type="PROSITE" id="PS51257">
    <property type="entry name" value="PROKAR_LIPOPROTEIN"/>
    <property type="match status" value="1"/>
</dbReference>
<dbReference type="SUPFAM" id="SSF48695">
    <property type="entry name" value="Multiheme cytochromes"/>
    <property type="match status" value="1"/>
</dbReference>
<dbReference type="EMBL" id="CP071503">
    <property type="protein sequence ID" value="QSX34536.1"/>
    <property type="molecule type" value="Genomic_DNA"/>
</dbReference>
<evidence type="ECO:0000256" key="2">
    <source>
        <dbReference type="SAM" id="SignalP"/>
    </source>
</evidence>
<evidence type="ECO:0000313" key="5">
    <source>
        <dbReference type="Proteomes" id="UP000662770"/>
    </source>
</evidence>
<dbReference type="InterPro" id="IPR036280">
    <property type="entry name" value="Multihaem_cyt_sf"/>
</dbReference>
<feature type="region of interest" description="Disordered" evidence="1">
    <location>
        <begin position="34"/>
        <end position="55"/>
    </location>
</feature>
<name>A0ABX7QV55_9GAMM</name>
<feature type="signal peptide" evidence="2">
    <location>
        <begin position="1"/>
        <end position="22"/>
    </location>
</feature>
<keyword evidence="2" id="KW-0732">Signal</keyword>
<dbReference type="Proteomes" id="UP000662770">
    <property type="component" value="Chromosome"/>
</dbReference>
<protein>
    <submittedName>
        <fullName evidence="4">OmcA/MtrC family decaheme c-type cytochrome</fullName>
    </submittedName>
</protein>